<accession>A0A1H6F775</accession>
<gene>
    <name evidence="1" type="ORF">MBHS_01246</name>
</gene>
<evidence type="ECO:0000313" key="1">
    <source>
        <dbReference type="EMBL" id="SEH05393.1"/>
    </source>
</evidence>
<proteinExistence type="predicted"/>
<dbReference type="Proteomes" id="UP000236724">
    <property type="component" value="Unassembled WGS sequence"/>
</dbReference>
<protein>
    <submittedName>
        <fullName evidence="1">Uncharacterized protein</fullName>
    </submittedName>
</protein>
<sequence length="202" mass="23576">MNTTKFYNPHFVEINENQSLMTNEYVKSNLINGNVKSNEYILNEKVVFIDYYLDISETELVIRQLHPEIDLRFHKNEVVSGEFKKYDTVQIDLSGTITDSRIIVYNANHDFIYEKAFKVDTGEVWFIEKTYYDTVNDITYDFSYDPLTGNFLSLSIIDPFDTVDTENRTLKPADIGVGNNDYDFSWVGFEYYQNALPVLPTT</sequence>
<dbReference type="EMBL" id="FMSV02000224">
    <property type="protein sequence ID" value="SEH05393.1"/>
    <property type="molecule type" value="Genomic_DNA"/>
</dbReference>
<organism evidence="1 2">
    <name type="scientific">Candidatus Venteria ishoeyi</name>
    <dbReference type="NCBI Taxonomy" id="1899563"/>
    <lineage>
        <taxon>Bacteria</taxon>
        <taxon>Pseudomonadati</taxon>
        <taxon>Pseudomonadota</taxon>
        <taxon>Gammaproteobacteria</taxon>
        <taxon>Thiotrichales</taxon>
        <taxon>Thiotrichaceae</taxon>
        <taxon>Venteria</taxon>
    </lineage>
</organism>
<name>A0A1H6F775_9GAMM</name>
<dbReference type="AlphaFoldDB" id="A0A1H6F775"/>
<reference evidence="1 2" key="1">
    <citation type="submission" date="2016-10" db="EMBL/GenBank/DDBJ databases">
        <authorList>
            <person name="de Groot N.N."/>
        </authorList>
    </citation>
    <scope>NUCLEOTIDE SEQUENCE [LARGE SCALE GENOMIC DNA]</scope>
    <source>
        <strain evidence="1">MBHS1</strain>
    </source>
</reference>
<keyword evidence="2" id="KW-1185">Reference proteome</keyword>
<evidence type="ECO:0000313" key="2">
    <source>
        <dbReference type="Proteomes" id="UP000236724"/>
    </source>
</evidence>